<dbReference type="RefSeq" id="WP_151196589.1">
    <property type="nucleotide sequence ID" value="NZ_JAAVMP010000012.1"/>
</dbReference>
<evidence type="ECO:0000256" key="4">
    <source>
        <dbReference type="ARBA" id="ARBA00022475"/>
    </source>
</evidence>
<keyword evidence="6 8" id="KW-1133">Transmembrane helix</keyword>
<dbReference type="InterPro" id="IPR037294">
    <property type="entry name" value="ABC_BtuC-like"/>
</dbReference>
<sequence length="316" mass="34324">MLKKIGLLLILIFLVGCSLLVGTHELSLSGLQQGDPNHWLVLVKVRLPRTISLIIAGGIISLCGKIMQHMMQNKFVASESIGLSDSARLGILLVMLFLPNASNLIRTTAAFVFAYAGVLFFLFLSQFLPKKDPMMLPLTGVMFGNIIGAISSFLAYRFQLVQNVSSWLQGNFATIMAGQYELLYLTIPVFGLLYFLAYEITIAGLGESAAKSLGINYLYLRFAVFALVAFASSVVLLTVGQIPFLGIVIPNMIGMVFGDHLKNNLLLISFAGSAFLLLCDVLARIVIAPYEMPVSVVAGVLGGCCFLILLLGRKFQ</sequence>
<organism evidence="9 10">
    <name type="scientific">Enterococcus casseliflavus</name>
    <name type="common">Enterococcus flavescens</name>
    <dbReference type="NCBI Taxonomy" id="37734"/>
    <lineage>
        <taxon>Bacteria</taxon>
        <taxon>Bacillati</taxon>
        <taxon>Bacillota</taxon>
        <taxon>Bacilli</taxon>
        <taxon>Lactobacillales</taxon>
        <taxon>Enterococcaceae</taxon>
        <taxon>Enterococcus</taxon>
    </lineage>
</organism>
<comment type="caution">
    <text evidence="9">The sequence shown here is derived from an EMBL/GenBank/DDBJ whole genome shotgun (WGS) entry which is preliminary data.</text>
</comment>
<dbReference type="GO" id="GO:0022857">
    <property type="term" value="F:transmembrane transporter activity"/>
    <property type="evidence" value="ECO:0007669"/>
    <property type="project" value="InterPro"/>
</dbReference>
<proteinExistence type="inferred from homology"/>
<evidence type="ECO:0000313" key="10">
    <source>
        <dbReference type="Proteomes" id="UP000286288"/>
    </source>
</evidence>
<keyword evidence="5 8" id="KW-0812">Transmembrane</keyword>
<dbReference type="SUPFAM" id="SSF81345">
    <property type="entry name" value="ABC transporter involved in vitamin B12 uptake, BtuC"/>
    <property type="match status" value="1"/>
</dbReference>
<feature type="transmembrane region" description="Helical" evidence="8">
    <location>
        <begin position="136"/>
        <end position="158"/>
    </location>
</feature>
<dbReference type="PROSITE" id="PS51257">
    <property type="entry name" value="PROKAR_LIPOPROTEIN"/>
    <property type="match status" value="1"/>
</dbReference>
<dbReference type="Gene3D" id="1.10.3470.10">
    <property type="entry name" value="ABC transporter involved in vitamin B12 uptake, BtuC"/>
    <property type="match status" value="1"/>
</dbReference>
<dbReference type="GO" id="GO:0033214">
    <property type="term" value="P:siderophore-iron import into cell"/>
    <property type="evidence" value="ECO:0007669"/>
    <property type="project" value="TreeGrafter"/>
</dbReference>
<feature type="transmembrane region" description="Helical" evidence="8">
    <location>
        <begin position="104"/>
        <end position="124"/>
    </location>
</feature>
<dbReference type="PANTHER" id="PTHR30472:SF27">
    <property type="entry name" value="PETROBACTIN IMPORT SYSTEM PERMEASE PROTEIN YCLN"/>
    <property type="match status" value="1"/>
</dbReference>
<dbReference type="PANTHER" id="PTHR30472">
    <property type="entry name" value="FERRIC ENTEROBACTIN TRANSPORT SYSTEM PERMEASE PROTEIN"/>
    <property type="match status" value="1"/>
</dbReference>
<dbReference type="Pfam" id="PF01032">
    <property type="entry name" value="FecCD"/>
    <property type="match status" value="1"/>
</dbReference>
<evidence type="ECO:0000256" key="5">
    <source>
        <dbReference type="ARBA" id="ARBA00022692"/>
    </source>
</evidence>
<reference evidence="9 10" key="1">
    <citation type="submission" date="2018-08" db="EMBL/GenBank/DDBJ databases">
        <title>A genome reference for cultivated species of the human gut microbiota.</title>
        <authorList>
            <person name="Zou Y."/>
            <person name="Xue W."/>
            <person name="Luo G."/>
        </authorList>
    </citation>
    <scope>NUCLEOTIDE SEQUENCE [LARGE SCALE GENOMIC DNA]</scope>
    <source>
        <strain evidence="9 10">AF48-16</strain>
    </source>
</reference>
<evidence type="ECO:0000256" key="6">
    <source>
        <dbReference type="ARBA" id="ARBA00022989"/>
    </source>
</evidence>
<evidence type="ECO:0000256" key="1">
    <source>
        <dbReference type="ARBA" id="ARBA00004651"/>
    </source>
</evidence>
<feature type="transmembrane region" description="Helical" evidence="8">
    <location>
        <begin position="182"/>
        <end position="206"/>
    </location>
</feature>
<dbReference type="GO" id="GO:0005886">
    <property type="term" value="C:plasma membrane"/>
    <property type="evidence" value="ECO:0007669"/>
    <property type="project" value="UniProtKB-SubCell"/>
</dbReference>
<accession>A0A415ELB0</accession>
<keyword evidence="3" id="KW-0813">Transport</keyword>
<name>A0A415ELB0_ENTCA</name>
<keyword evidence="4" id="KW-1003">Cell membrane</keyword>
<dbReference type="EMBL" id="QRMZ01000040">
    <property type="protein sequence ID" value="RHK02816.1"/>
    <property type="molecule type" value="Genomic_DNA"/>
</dbReference>
<comment type="subcellular location">
    <subcellularLocation>
        <location evidence="1">Cell membrane</location>
        <topology evidence="1">Multi-pass membrane protein</topology>
    </subcellularLocation>
</comment>
<dbReference type="AlphaFoldDB" id="A0A415ELB0"/>
<evidence type="ECO:0000256" key="2">
    <source>
        <dbReference type="ARBA" id="ARBA00007935"/>
    </source>
</evidence>
<keyword evidence="7 8" id="KW-0472">Membrane</keyword>
<evidence type="ECO:0000256" key="7">
    <source>
        <dbReference type="ARBA" id="ARBA00023136"/>
    </source>
</evidence>
<dbReference type="InterPro" id="IPR000522">
    <property type="entry name" value="ABC_transptr_permease_BtuC"/>
</dbReference>
<feature type="transmembrane region" description="Helical" evidence="8">
    <location>
        <begin position="293"/>
        <end position="312"/>
    </location>
</feature>
<feature type="transmembrane region" description="Helical" evidence="8">
    <location>
        <begin position="47"/>
        <end position="64"/>
    </location>
</feature>
<feature type="transmembrane region" description="Helical" evidence="8">
    <location>
        <begin position="265"/>
        <end position="287"/>
    </location>
</feature>
<evidence type="ECO:0000256" key="3">
    <source>
        <dbReference type="ARBA" id="ARBA00022448"/>
    </source>
</evidence>
<protein>
    <submittedName>
        <fullName evidence="9">ABC transporter permease</fullName>
    </submittedName>
</protein>
<dbReference type="CDD" id="cd06550">
    <property type="entry name" value="TM_ABC_iron-siderophores_like"/>
    <property type="match status" value="1"/>
</dbReference>
<evidence type="ECO:0000256" key="8">
    <source>
        <dbReference type="SAM" id="Phobius"/>
    </source>
</evidence>
<feature type="transmembrane region" description="Helical" evidence="8">
    <location>
        <begin position="218"/>
        <end position="236"/>
    </location>
</feature>
<comment type="similarity">
    <text evidence="2">Belongs to the binding-protein-dependent transport system permease family. FecCD subfamily.</text>
</comment>
<dbReference type="Proteomes" id="UP000286288">
    <property type="component" value="Unassembled WGS sequence"/>
</dbReference>
<gene>
    <name evidence="9" type="ORF">DW084_17675</name>
</gene>
<evidence type="ECO:0000313" key="9">
    <source>
        <dbReference type="EMBL" id="RHK02816.1"/>
    </source>
</evidence>